<reference evidence="2 3" key="1">
    <citation type="journal article" date="2019" name="Genome Biol. Evol.">
        <title>Insights into the evolution of the New World diploid cottons (Gossypium, subgenus Houzingenia) based on genome sequencing.</title>
        <authorList>
            <person name="Grover C.E."/>
            <person name="Arick M.A. 2nd"/>
            <person name="Thrash A."/>
            <person name="Conover J.L."/>
            <person name="Sanders W.S."/>
            <person name="Peterson D.G."/>
            <person name="Frelichowski J.E."/>
            <person name="Scheffler J.A."/>
            <person name="Scheffler B.E."/>
            <person name="Wendel J.F."/>
        </authorList>
    </citation>
    <scope>NUCLEOTIDE SEQUENCE [LARGE SCALE GENOMIC DNA]</scope>
    <source>
        <strain evidence="2">8</strain>
        <tissue evidence="2">Leaf</tissue>
    </source>
</reference>
<gene>
    <name evidence="2" type="ORF">Gorai_013214</name>
</gene>
<proteinExistence type="predicted"/>
<feature type="non-terminal residue" evidence="2">
    <location>
        <position position="79"/>
    </location>
</feature>
<name>A0A7J8Q5G4_GOSRA</name>
<feature type="compositionally biased region" description="Basic residues" evidence="1">
    <location>
        <begin position="1"/>
        <end position="16"/>
    </location>
</feature>
<sequence>KKNSHHRKPFSKKREKKQSSPKPHPPPLSYHPDLVLAAIQQCFLGPVVGAHLSFSPFSPFIVEIYTAPVGNGIHLPLSK</sequence>
<feature type="region of interest" description="Disordered" evidence="1">
    <location>
        <begin position="1"/>
        <end position="29"/>
    </location>
</feature>
<comment type="caution">
    <text evidence="2">The sequence shown here is derived from an EMBL/GenBank/DDBJ whole genome shotgun (WGS) entry which is preliminary data.</text>
</comment>
<accession>A0A7J8Q5G4</accession>
<dbReference type="EMBL" id="JABEZZ010000009">
    <property type="protein sequence ID" value="MBA0596392.1"/>
    <property type="molecule type" value="Genomic_DNA"/>
</dbReference>
<protein>
    <submittedName>
        <fullName evidence="2">Uncharacterized protein</fullName>
    </submittedName>
</protein>
<evidence type="ECO:0000313" key="3">
    <source>
        <dbReference type="Proteomes" id="UP000593578"/>
    </source>
</evidence>
<evidence type="ECO:0000256" key="1">
    <source>
        <dbReference type="SAM" id="MobiDB-lite"/>
    </source>
</evidence>
<organism evidence="2 3">
    <name type="scientific">Gossypium raimondii</name>
    <name type="common">Peruvian cotton</name>
    <name type="synonym">Gossypium klotzschianum subsp. raimondii</name>
    <dbReference type="NCBI Taxonomy" id="29730"/>
    <lineage>
        <taxon>Eukaryota</taxon>
        <taxon>Viridiplantae</taxon>
        <taxon>Streptophyta</taxon>
        <taxon>Embryophyta</taxon>
        <taxon>Tracheophyta</taxon>
        <taxon>Spermatophyta</taxon>
        <taxon>Magnoliopsida</taxon>
        <taxon>eudicotyledons</taxon>
        <taxon>Gunneridae</taxon>
        <taxon>Pentapetalae</taxon>
        <taxon>rosids</taxon>
        <taxon>malvids</taxon>
        <taxon>Malvales</taxon>
        <taxon>Malvaceae</taxon>
        <taxon>Malvoideae</taxon>
        <taxon>Gossypium</taxon>
    </lineage>
</organism>
<dbReference type="AlphaFoldDB" id="A0A7J8Q5G4"/>
<evidence type="ECO:0000313" key="2">
    <source>
        <dbReference type="EMBL" id="MBA0596392.1"/>
    </source>
</evidence>
<feature type="non-terminal residue" evidence="2">
    <location>
        <position position="1"/>
    </location>
</feature>
<dbReference type="Proteomes" id="UP000593578">
    <property type="component" value="Unassembled WGS sequence"/>
</dbReference>